<evidence type="ECO:0000256" key="4">
    <source>
        <dbReference type="ARBA" id="ARBA00022833"/>
    </source>
</evidence>
<comment type="subcellular location">
    <subcellularLocation>
        <location evidence="1">Nucleus</location>
    </subcellularLocation>
</comment>
<feature type="compositionally biased region" description="Low complexity" evidence="6">
    <location>
        <begin position="730"/>
        <end position="740"/>
    </location>
</feature>
<proteinExistence type="predicted"/>
<feature type="region of interest" description="Disordered" evidence="6">
    <location>
        <begin position="135"/>
        <end position="176"/>
    </location>
</feature>
<feature type="region of interest" description="Disordered" evidence="6">
    <location>
        <begin position="706"/>
        <end position="741"/>
    </location>
</feature>
<keyword evidence="4" id="KW-0862">Zinc</keyword>
<dbReference type="EMBL" id="JAACJM010000333">
    <property type="protein sequence ID" value="KAF5330104.1"/>
    <property type="molecule type" value="Genomic_DNA"/>
</dbReference>
<feature type="compositionally biased region" description="Polar residues" evidence="6">
    <location>
        <begin position="720"/>
        <end position="729"/>
    </location>
</feature>
<evidence type="ECO:0000313" key="9">
    <source>
        <dbReference type="Proteomes" id="UP000559256"/>
    </source>
</evidence>
<dbReference type="Pfam" id="PF04937">
    <property type="entry name" value="DUF659"/>
    <property type="match status" value="1"/>
</dbReference>
<evidence type="ECO:0000259" key="7">
    <source>
        <dbReference type="Pfam" id="PF04937"/>
    </source>
</evidence>
<keyword evidence="9" id="KW-1185">Reference proteome</keyword>
<comment type="caution">
    <text evidence="8">The sequence shown here is derived from an EMBL/GenBank/DDBJ whole genome shotgun (WGS) entry which is preliminary data.</text>
</comment>
<organism evidence="8 9">
    <name type="scientific">Tetrapyrgos nigripes</name>
    <dbReference type="NCBI Taxonomy" id="182062"/>
    <lineage>
        <taxon>Eukaryota</taxon>
        <taxon>Fungi</taxon>
        <taxon>Dikarya</taxon>
        <taxon>Basidiomycota</taxon>
        <taxon>Agaricomycotina</taxon>
        <taxon>Agaricomycetes</taxon>
        <taxon>Agaricomycetidae</taxon>
        <taxon>Agaricales</taxon>
        <taxon>Marasmiineae</taxon>
        <taxon>Marasmiaceae</taxon>
        <taxon>Tetrapyrgos</taxon>
    </lineage>
</organism>
<dbReference type="InterPro" id="IPR007021">
    <property type="entry name" value="DUF659"/>
</dbReference>
<accession>A0A8H5FAV6</accession>
<evidence type="ECO:0000313" key="8">
    <source>
        <dbReference type="EMBL" id="KAF5330104.1"/>
    </source>
</evidence>
<evidence type="ECO:0000256" key="5">
    <source>
        <dbReference type="ARBA" id="ARBA00023242"/>
    </source>
</evidence>
<dbReference type="GO" id="GO:0005634">
    <property type="term" value="C:nucleus"/>
    <property type="evidence" value="ECO:0007669"/>
    <property type="project" value="UniProtKB-SubCell"/>
</dbReference>
<dbReference type="Proteomes" id="UP000559256">
    <property type="component" value="Unassembled WGS sequence"/>
</dbReference>
<dbReference type="InterPro" id="IPR052035">
    <property type="entry name" value="ZnF_BED_domain_contain"/>
</dbReference>
<protein>
    <recommendedName>
        <fullName evidence="7">DUF659 domain-containing protein</fullName>
    </recommendedName>
</protein>
<keyword evidence="3" id="KW-0863">Zinc-finger</keyword>
<evidence type="ECO:0000256" key="1">
    <source>
        <dbReference type="ARBA" id="ARBA00004123"/>
    </source>
</evidence>
<keyword evidence="5" id="KW-0539">Nucleus</keyword>
<dbReference type="SUPFAM" id="SSF53098">
    <property type="entry name" value="Ribonuclease H-like"/>
    <property type="match status" value="1"/>
</dbReference>
<feature type="compositionally biased region" description="Polar residues" evidence="6">
    <location>
        <begin position="135"/>
        <end position="151"/>
    </location>
</feature>
<evidence type="ECO:0000256" key="2">
    <source>
        <dbReference type="ARBA" id="ARBA00022723"/>
    </source>
</evidence>
<name>A0A8H5FAV6_9AGAR</name>
<dbReference type="PANTHER" id="PTHR46481">
    <property type="entry name" value="ZINC FINGER BED DOMAIN-CONTAINING PROTEIN 4"/>
    <property type="match status" value="1"/>
</dbReference>
<dbReference type="PANTHER" id="PTHR46481:SF10">
    <property type="entry name" value="ZINC FINGER BED DOMAIN-CONTAINING PROTEIN 39"/>
    <property type="match status" value="1"/>
</dbReference>
<dbReference type="InterPro" id="IPR012337">
    <property type="entry name" value="RNaseH-like_sf"/>
</dbReference>
<evidence type="ECO:0000256" key="3">
    <source>
        <dbReference type="ARBA" id="ARBA00022771"/>
    </source>
</evidence>
<keyword evidence="2" id="KW-0479">Metal-binding</keyword>
<evidence type="ECO:0000256" key="6">
    <source>
        <dbReference type="SAM" id="MobiDB-lite"/>
    </source>
</evidence>
<reference evidence="8 9" key="1">
    <citation type="journal article" date="2020" name="ISME J.">
        <title>Uncovering the hidden diversity of litter-decomposition mechanisms in mushroom-forming fungi.</title>
        <authorList>
            <person name="Floudas D."/>
            <person name="Bentzer J."/>
            <person name="Ahren D."/>
            <person name="Johansson T."/>
            <person name="Persson P."/>
            <person name="Tunlid A."/>
        </authorList>
    </citation>
    <scope>NUCLEOTIDE SEQUENCE [LARGE SCALE GENOMIC DNA]</scope>
    <source>
        <strain evidence="8 9">CBS 291.85</strain>
    </source>
</reference>
<gene>
    <name evidence="8" type="ORF">D9758_018273</name>
</gene>
<sequence length="820" mass="92309">MNDTNDSVAEVRNPQKPLTGLLFLLVKIVEESWELPERLQSPQLVAGSALFSKITQAGNAEKLVTNQAEIAVIASQDAERVESGQMEVARTAQQTEAEIVSGNTRGQTILCSANSTMLNHFKVCEYQTQETQNMANTKNATQPHPSAQPRTSPRRRSANAPSHVVGASRPPSHASFSHPSVVDLNSLLIAPITSEYNQQLPPDDTISNITKPIIASISDSYNLGWSDDQQRRFEELLIHITASAGLPLSWVDNLEFDAFVYEFIPGAKPVSWKTLSRHVLPNVIKQVRMNVATSLSGREVTLQADRWTGLNHMHLMAFMASTDTKIYTVDVFDTSKDRKTVEEFLKLIEKCYEKVTQGWGAQLVGFVSDASGESRKACWLLAKKYPELAVLDCFAHQVNLVVRDYFSKSKAQDLQFTDSTTELITWLRSKSLILAHLQGKTVIRAVLTRWTVHYQAFVRLVELRPKLLQLVHHDEGEPEERKQIMKTGNVAAQRKAQEMMEVIKNHIIQHLEPLAIAANVIQAAHCRLDQVLLTFGCLFYQFSHMDVADTCGCNAIVASLESRWHKTDQEIFVAAVLLNPIFCNTLFRLAGIQDILTWLWWRFYPQEPLDFEFSNHLDDYLHSRGFFINIQSRIQLELGNAEANLFSVFGNTLTKLRNRLGKQTLTDLTELKMHIRDKHLQSAASTWLKRRFEARGTRAAAEYEAQQSQLQEALTPEPPSNTYSDTGVQSDTSSSDTASSFRSMMERNVAAAAEDDEDNNPVIPSSPTFNQRWINMYLCRSKEANSEEMALYELLEAENVGDEGGLIDMDGTNEDLLVNY</sequence>
<dbReference type="OrthoDB" id="2423954at2759"/>
<dbReference type="AlphaFoldDB" id="A0A8H5FAV6"/>
<feature type="domain" description="DUF659" evidence="7">
    <location>
        <begin position="279"/>
        <end position="406"/>
    </location>
</feature>
<dbReference type="GO" id="GO:0008270">
    <property type="term" value="F:zinc ion binding"/>
    <property type="evidence" value="ECO:0007669"/>
    <property type="project" value="UniProtKB-KW"/>
</dbReference>